<comment type="caution">
    <text evidence="1">The sequence shown here is derived from an EMBL/GenBank/DDBJ whole genome shotgun (WGS) entry which is preliminary data.</text>
</comment>
<evidence type="ECO:0000313" key="1">
    <source>
        <dbReference type="EMBL" id="MBE2999562.1"/>
    </source>
</evidence>
<dbReference type="Proteomes" id="UP000806528">
    <property type="component" value="Unassembled WGS sequence"/>
</dbReference>
<evidence type="ECO:0008006" key="3">
    <source>
        <dbReference type="Google" id="ProtNLM"/>
    </source>
</evidence>
<proteinExistence type="predicted"/>
<dbReference type="EMBL" id="JADBGI010000009">
    <property type="protein sequence ID" value="MBE2999562.1"/>
    <property type="molecule type" value="Genomic_DNA"/>
</dbReference>
<sequence length="136" mass="15138">MGIRPGSRAHLAHAPADAVHALDLPELDLRQELDGTFEFLHLFTTTQEHMRTRFPVLRDHLAQGGMLWVSWPKGGRLGTDLTMKSVIGIGYSLGMVESTCLRVDRTWAALKFTRPKPGKTYRNSYGTLPGQRPAPS</sequence>
<reference evidence="1 2" key="1">
    <citation type="submission" date="2020-09" db="EMBL/GenBank/DDBJ databases">
        <title>Diversity and distribution of actinomycetes associated with coral in the coast of Hainan.</title>
        <authorList>
            <person name="Li F."/>
        </authorList>
    </citation>
    <scope>NUCLEOTIDE SEQUENCE [LARGE SCALE GENOMIC DNA]</scope>
    <source>
        <strain evidence="1 2">HNM0947</strain>
    </source>
</reference>
<name>A0ABR9P6U6_9ACTN</name>
<protein>
    <recommendedName>
        <fullName evidence="3">DUF3052 domain-containing protein</fullName>
    </recommendedName>
</protein>
<evidence type="ECO:0000313" key="2">
    <source>
        <dbReference type="Proteomes" id="UP000806528"/>
    </source>
</evidence>
<keyword evidence="2" id="KW-1185">Reference proteome</keyword>
<organism evidence="1 2">
    <name type="scientific">Nocardiopsis coralli</name>
    <dbReference type="NCBI Taxonomy" id="2772213"/>
    <lineage>
        <taxon>Bacteria</taxon>
        <taxon>Bacillati</taxon>
        <taxon>Actinomycetota</taxon>
        <taxon>Actinomycetes</taxon>
        <taxon>Streptosporangiales</taxon>
        <taxon>Nocardiopsidaceae</taxon>
        <taxon>Nocardiopsis</taxon>
    </lineage>
</organism>
<accession>A0ABR9P6U6</accession>
<gene>
    <name evidence="1" type="ORF">IDM40_12715</name>
</gene>